<evidence type="ECO:0000256" key="7">
    <source>
        <dbReference type="ARBA" id="ARBA00022989"/>
    </source>
</evidence>
<keyword evidence="3" id="KW-1003">Cell membrane</keyword>
<dbReference type="EMBL" id="GIIL01007025">
    <property type="protein sequence ID" value="NOV50751.1"/>
    <property type="molecule type" value="Transcribed_RNA"/>
</dbReference>
<evidence type="ECO:0000256" key="2">
    <source>
        <dbReference type="ARBA" id="ARBA00010532"/>
    </source>
</evidence>
<dbReference type="AlphaFoldDB" id="A0A6M2E0A1"/>
<keyword evidence="5 13" id="KW-0812">Transmembrane</keyword>
<evidence type="ECO:0000256" key="4">
    <source>
        <dbReference type="ARBA" id="ARBA00022606"/>
    </source>
</evidence>
<dbReference type="PANTHER" id="PTHR11923">
    <property type="entry name" value="SCAVENGER RECEPTOR CLASS B TYPE-1 SR-B1"/>
    <property type="match status" value="1"/>
</dbReference>
<feature type="transmembrane region" description="Helical" evidence="13">
    <location>
        <begin position="7"/>
        <end position="28"/>
    </location>
</feature>
<evidence type="ECO:0000256" key="3">
    <source>
        <dbReference type="ARBA" id="ARBA00022475"/>
    </source>
</evidence>
<dbReference type="GO" id="GO:0007608">
    <property type="term" value="P:sensory perception of smell"/>
    <property type="evidence" value="ECO:0007669"/>
    <property type="project" value="UniProtKB-KW"/>
</dbReference>
<proteinExistence type="inferred from homology"/>
<comment type="similarity">
    <text evidence="2">Belongs to the CD36 family.</text>
</comment>
<evidence type="ECO:0000256" key="5">
    <source>
        <dbReference type="ARBA" id="ARBA00022692"/>
    </source>
</evidence>
<evidence type="ECO:0000256" key="10">
    <source>
        <dbReference type="ARBA" id="ARBA00023170"/>
    </source>
</evidence>
<keyword evidence="6" id="KW-0552">Olfaction</keyword>
<evidence type="ECO:0000256" key="9">
    <source>
        <dbReference type="ARBA" id="ARBA00023157"/>
    </source>
</evidence>
<dbReference type="Pfam" id="PF01130">
    <property type="entry name" value="CD36"/>
    <property type="match status" value="1"/>
</dbReference>
<dbReference type="GO" id="GO:0005886">
    <property type="term" value="C:plasma membrane"/>
    <property type="evidence" value="ECO:0007669"/>
    <property type="project" value="UniProtKB-SubCell"/>
</dbReference>
<feature type="transmembrane region" description="Helical" evidence="13">
    <location>
        <begin position="469"/>
        <end position="491"/>
    </location>
</feature>
<keyword evidence="8 13" id="KW-0472">Membrane</keyword>
<keyword evidence="4" id="KW-0716">Sensory transduction</keyword>
<name>A0A6M2E0A1_XENCH</name>
<accession>A0A6M2E0A1</accession>
<sequence length="493" mass="55807">MKRYCPLIVSGVGVLLFILGFIIIYAIVPPIMDSKLEEEIVLEEGTEQFERFLKVPQPMHYKLYFFHILNPDEVQNGAKPKVQEKGPYIYSMQNTKKDVKVHSDGAEIEFRINLNIQFDPIASAPLTEDDPIEVLYVPMNAAFMVAEEKGQGSIIGGAVDKVFNSPTNMFVKTTVREYIFDGVRFCTDRGGIPGVVCLLVEQQGSQTIRKDPDDSLRFSFFNHKNTSDDGLWNIYSGKTDILDIGQLTSWNNEKFMTLWKDGNSSCNKIRGTDSTIFTPFRHGKEPDDFMWVFNSDICRSVSVHFTEKREFEGIETFRYEANDAFMAKHLDCYCLGKTTGLVNETTGCLHPGALELYTCQKAPVVLTHPHFMHAHQIYKDSVDGLRTDPNSEEHGTFIEIEPYTGTPIKGAKRVQFNMFIRPIKGLKFTEKLTTALVPILWVDEGILLNQENLDLLNESLFDKLLIADAVSWTLVGVGAVIGVIGVAYWFFKK</sequence>
<keyword evidence="7 13" id="KW-1133">Transmembrane helix</keyword>
<organism evidence="14">
    <name type="scientific">Xenopsylla cheopis</name>
    <name type="common">Oriental rat flea</name>
    <name type="synonym">Pulex cheopis</name>
    <dbReference type="NCBI Taxonomy" id="163159"/>
    <lineage>
        <taxon>Eukaryota</taxon>
        <taxon>Metazoa</taxon>
        <taxon>Ecdysozoa</taxon>
        <taxon>Arthropoda</taxon>
        <taxon>Hexapoda</taxon>
        <taxon>Insecta</taxon>
        <taxon>Pterygota</taxon>
        <taxon>Neoptera</taxon>
        <taxon>Endopterygota</taxon>
        <taxon>Siphonaptera</taxon>
        <taxon>Pulicidae</taxon>
        <taxon>Xenopsyllinae</taxon>
        <taxon>Xenopsylla</taxon>
    </lineage>
</organism>
<comment type="subcellular location">
    <subcellularLocation>
        <location evidence="1">Cell membrane</location>
    </subcellularLocation>
</comment>
<evidence type="ECO:0000256" key="8">
    <source>
        <dbReference type="ARBA" id="ARBA00023136"/>
    </source>
</evidence>
<evidence type="ECO:0000256" key="13">
    <source>
        <dbReference type="SAM" id="Phobius"/>
    </source>
</evidence>
<dbReference type="GO" id="GO:0005044">
    <property type="term" value="F:scavenger receptor activity"/>
    <property type="evidence" value="ECO:0007669"/>
    <property type="project" value="TreeGrafter"/>
</dbReference>
<keyword evidence="10" id="KW-0675">Receptor</keyword>
<keyword evidence="11" id="KW-0325">Glycoprotein</keyword>
<evidence type="ECO:0000313" key="14">
    <source>
        <dbReference type="EMBL" id="NOV50751.1"/>
    </source>
</evidence>
<keyword evidence="9" id="KW-1015">Disulfide bond</keyword>
<evidence type="ECO:0000256" key="1">
    <source>
        <dbReference type="ARBA" id="ARBA00004236"/>
    </source>
</evidence>
<reference evidence="14" key="1">
    <citation type="submission" date="2020-03" db="EMBL/GenBank/DDBJ databases">
        <title>Transcriptomic Profiling of the Digestive Tract of the Rat Flea, Xenopsylla cheopis, Following Blood Feeding and Infection with Yersinia pestis.</title>
        <authorList>
            <person name="Bland D.M."/>
            <person name="Martens C.A."/>
            <person name="Virtaneva K."/>
            <person name="Kanakabandi K."/>
            <person name="Long D."/>
            <person name="Rosenke R."/>
            <person name="Saturday G.A."/>
            <person name="Hoyt F.H."/>
            <person name="Bruno D.P."/>
            <person name="Ribeiro J.M.C."/>
            <person name="Hinnebusch J."/>
        </authorList>
    </citation>
    <scope>NUCLEOTIDE SEQUENCE</scope>
</reference>
<dbReference type="GO" id="GO:0005737">
    <property type="term" value="C:cytoplasm"/>
    <property type="evidence" value="ECO:0007669"/>
    <property type="project" value="TreeGrafter"/>
</dbReference>
<dbReference type="PANTHER" id="PTHR11923:SF109">
    <property type="entry name" value="SENSORY NEURON MEMBRANE PROTEIN 2"/>
    <property type="match status" value="1"/>
</dbReference>
<protein>
    <recommendedName>
        <fullName evidence="12">Sensory neuron membrane protein 2</fullName>
    </recommendedName>
</protein>
<evidence type="ECO:0000256" key="6">
    <source>
        <dbReference type="ARBA" id="ARBA00022725"/>
    </source>
</evidence>
<evidence type="ECO:0000256" key="11">
    <source>
        <dbReference type="ARBA" id="ARBA00023180"/>
    </source>
</evidence>
<dbReference type="PRINTS" id="PR01609">
    <property type="entry name" value="CD36FAMILY"/>
</dbReference>
<dbReference type="InterPro" id="IPR002159">
    <property type="entry name" value="CD36_fam"/>
</dbReference>
<evidence type="ECO:0000256" key="12">
    <source>
        <dbReference type="ARBA" id="ARBA00040645"/>
    </source>
</evidence>